<organism evidence="7 8">
    <name type="scientific">Hymenobacter daecheongensis DSM 21074</name>
    <dbReference type="NCBI Taxonomy" id="1121955"/>
    <lineage>
        <taxon>Bacteria</taxon>
        <taxon>Pseudomonadati</taxon>
        <taxon>Bacteroidota</taxon>
        <taxon>Cytophagia</taxon>
        <taxon>Cytophagales</taxon>
        <taxon>Hymenobacteraceae</taxon>
        <taxon>Hymenobacter</taxon>
    </lineage>
</organism>
<dbReference type="Pfam" id="PF03741">
    <property type="entry name" value="TerC"/>
    <property type="match status" value="1"/>
</dbReference>
<sequence>MFDISAFSSPHTWISLLTLTFMEIVLGIDNIIFISIVVNRLPQEQQKRGRTIGLLLALLFRIGLLLSITWIVGLKTPLFTLDVPFLEPHFAVSGRDLILLAGGLFLLAKSTTEIHTKLQGEEEEASAGKYDSLLRVILQIIVIDIVFSFDSILTAVGLVDNVLVMILAVIAAMGVMLAFSGYIADFVNNNPTIKMLALSFLIMIGVLLVAEAFHQEIPKGYVYFSMFFSLIVETLNMRLRKKAAPVHLRDSQFD</sequence>
<dbReference type="RefSeq" id="WP_073111960.1">
    <property type="nucleotide sequence ID" value="NZ_FQYN01000009.1"/>
</dbReference>
<keyword evidence="8" id="KW-1185">Reference proteome</keyword>
<proteinExistence type="inferred from homology"/>
<name>A0A1M6LC53_9BACT</name>
<comment type="subcellular location">
    <subcellularLocation>
        <location evidence="1">Membrane</location>
        <topology evidence="1">Multi-pass membrane protein</topology>
    </subcellularLocation>
</comment>
<evidence type="ECO:0000256" key="4">
    <source>
        <dbReference type="ARBA" id="ARBA00022989"/>
    </source>
</evidence>
<evidence type="ECO:0000256" key="1">
    <source>
        <dbReference type="ARBA" id="ARBA00004141"/>
    </source>
</evidence>
<feature type="transmembrane region" description="Helical" evidence="6">
    <location>
        <begin position="51"/>
        <end position="72"/>
    </location>
</feature>
<feature type="transmembrane region" description="Helical" evidence="6">
    <location>
        <begin position="92"/>
        <end position="108"/>
    </location>
</feature>
<dbReference type="STRING" id="1121955.SAMN02745146_3704"/>
<feature type="transmembrane region" description="Helical" evidence="6">
    <location>
        <begin position="220"/>
        <end position="239"/>
    </location>
</feature>
<keyword evidence="5 6" id="KW-0472">Membrane</keyword>
<feature type="transmembrane region" description="Helical" evidence="6">
    <location>
        <begin position="136"/>
        <end position="156"/>
    </location>
</feature>
<evidence type="ECO:0000313" key="7">
    <source>
        <dbReference type="EMBL" id="SHJ68766.1"/>
    </source>
</evidence>
<evidence type="ECO:0000256" key="5">
    <source>
        <dbReference type="ARBA" id="ARBA00023136"/>
    </source>
</evidence>
<feature type="transmembrane region" description="Helical" evidence="6">
    <location>
        <begin position="162"/>
        <end position="183"/>
    </location>
</feature>
<dbReference type="EMBL" id="FQYN01000009">
    <property type="protein sequence ID" value="SHJ68766.1"/>
    <property type="molecule type" value="Genomic_DNA"/>
</dbReference>
<dbReference type="PANTHER" id="PTHR30238:SF4">
    <property type="entry name" value="SLL1022 PROTEIN"/>
    <property type="match status" value="1"/>
</dbReference>
<evidence type="ECO:0000256" key="2">
    <source>
        <dbReference type="ARBA" id="ARBA00007511"/>
    </source>
</evidence>
<feature type="transmembrane region" description="Helical" evidence="6">
    <location>
        <begin position="12"/>
        <end position="39"/>
    </location>
</feature>
<dbReference type="PANTHER" id="PTHR30238">
    <property type="entry name" value="MEMBRANE BOUND PREDICTED REDOX MODULATOR"/>
    <property type="match status" value="1"/>
</dbReference>
<accession>A0A1M6LC53</accession>
<dbReference type="AlphaFoldDB" id="A0A1M6LC53"/>
<dbReference type="GO" id="GO:0016020">
    <property type="term" value="C:membrane"/>
    <property type="evidence" value="ECO:0007669"/>
    <property type="project" value="UniProtKB-SubCell"/>
</dbReference>
<feature type="transmembrane region" description="Helical" evidence="6">
    <location>
        <begin position="195"/>
        <end position="214"/>
    </location>
</feature>
<evidence type="ECO:0000256" key="6">
    <source>
        <dbReference type="SAM" id="Phobius"/>
    </source>
</evidence>
<gene>
    <name evidence="7" type="ORF">SAMN02745146_3704</name>
</gene>
<keyword evidence="4 6" id="KW-1133">Transmembrane helix</keyword>
<comment type="similarity">
    <text evidence="2">Belongs to the TerC family.</text>
</comment>
<evidence type="ECO:0000313" key="8">
    <source>
        <dbReference type="Proteomes" id="UP000184418"/>
    </source>
</evidence>
<evidence type="ECO:0000256" key="3">
    <source>
        <dbReference type="ARBA" id="ARBA00022692"/>
    </source>
</evidence>
<dbReference type="Proteomes" id="UP000184418">
    <property type="component" value="Unassembled WGS sequence"/>
</dbReference>
<reference evidence="7 8" key="1">
    <citation type="submission" date="2016-11" db="EMBL/GenBank/DDBJ databases">
        <authorList>
            <person name="Jaros S."/>
            <person name="Januszkiewicz K."/>
            <person name="Wedrychowicz H."/>
        </authorList>
    </citation>
    <scope>NUCLEOTIDE SEQUENCE [LARGE SCALE GENOMIC DNA]</scope>
    <source>
        <strain evidence="7 8">DSM 21074</strain>
    </source>
</reference>
<dbReference type="InterPro" id="IPR005496">
    <property type="entry name" value="Integral_membrane_TerC"/>
</dbReference>
<protein>
    <submittedName>
        <fullName evidence="7">Membrane protein TerC, possibly involved in tellurium resistance</fullName>
    </submittedName>
</protein>
<keyword evidence="3 6" id="KW-0812">Transmembrane</keyword>